<evidence type="ECO:0000259" key="2">
    <source>
        <dbReference type="Pfam" id="PF06985"/>
    </source>
</evidence>
<evidence type="ECO:0000313" key="3">
    <source>
        <dbReference type="EMBL" id="KDQ30640.1"/>
    </source>
</evidence>
<proteinExistence type="predicted"/>
<dbReference type="AlphaFoldDB" id="A0A067NUE8"/>
<dbReference type="InterPro" id="IPR010730">
    <property type="entry name" value="HET"/>
</dbReference>
<dbReference type="Proteomes" id="UP000027073">
    <property type="component" value="Unassembled WGS sequence"/>
</dbReference>
<dbReference type="Pfam" id="PF06985">
    <property type="entry name" value="HET"/>
    <property type="match status" value="1"/>
</dbReference>
<dbReference type="VEuPathDB" id="FungiDB:PLEOSDRAFT_1111424"/>
<evidence type="ECO:0000313" key="4">
    <source>
        <dbReference type="Proteomes" id="UP000027073"/>
    </source>
</evidence>
<dbReference type="HOGENOM" id="CLU_003953_5_1_1"/>
<gene>
    <name evidence="3" type="ORF">PLEOSDRAFT_1111424</name>
</gene>
<sequence length="748" mass="84609">MSLGRRPTKSEASKKAWHRPMDWPAEEDKTKNLCSRHESMNLSRGSFAAWPINKELPLDTPFGILRSVRERATFCVLCRLISQAAEDVVDADRADIIGCWVRDGRLEGKETTSLRLRVTSPPLVDGYNTYQVCDIVPYDPDGMISDLFTGRAMNKQQIDFTLACSWVRKCEEWHGRACRQKEAWTTTAIGVPFIRLLDLKQNCVVEMAAPPSYVCLSYVWGSAPVFKTTQANLAQMKLVKSLNRAGNEIPRSIRDAIRVTKTLGERYLWVDSMCIVQDDDVDKGQQISMMGEIYRRASLTLVIAGGDHANCGISGMSKGGRNIKQNIAHLSNDLSLVQLLADGNRAVNKAAWNTRGWTYQERILSLRCLFFTDDTIYFQCQKAAWSEDFKAEHPAMTVCAPMLNIRLSLDGNPAKVIPRDEYNLVTHRRPYFYEYCRLVKNYTVRKMSYTSDRIPGFQAVLSTFEQVYGLSLIQGLPEEMFYESLLWHSTTGRVKRVEAYPSWSWAGWTGGVEYPDLQDFNGLPVLSERWRRTRPTSEMMIQDLSAQRTRPVRTCDYQNTVLPEGWKPEEMEGGDMVYFQIDKPSILHSIPPPVRLAEGDATISPGGLLIRTQIAKFRLTSEARSDRQEDKNKPRFGILPVNPPEAGHRETWIGGIRLSGFWHLKYKGNNPTPFRFIVLSEAYGFGPDEVGPDVAGKVEPYSVVNVMLVKRKQPISAEGPIVVERVGVGRMLKSAWNANGHVTDVLIV</sequence>
<feature type="domain" description="Heterokaryon incompatibility" evidence="2">
    <location>
        <begin position="213"/>
        <end position="361"/>
    </location>
</feature>
<organism evidence="3 4">
    <name type="scientific">Pleurotus ostreatus (strain PC15)</name>
    <name type="common">Oyster mushroom</name>
    <dbReference type="NCBI Taxonomy" id="1137138"/>
    <lineage>
        <taxon>Eukaryota</taxon>
        <taxon>Fungi</taxon>
        <taxon>Dikarya</taxon>
        <taxon>Basidiomycota</taxon>
        <taxon>Agaricomycotina</taxon>
        <taxon>Agaricomycetes</taxon>
        <taxon>Agaricomycetidae</taxon>
        <taxon>Agaricales</taxon>
        <taxon>Pleurotineae</taxon>
        <taxon>Pleurotaceae</taxon>
        <taxon>Pleurotus</taxon>
    </lineage>
</organism>
<name>A0A067NUE8_PLEO1</name>
<dbReference type="OrthoDB" id="2964287at2759"/>
<feature type="region of interest" description="Disordered" evidence="1">
    <location>
        <begin position="1"/>
        <end position="22"/>
    </location>
</feature>
<dbReference type="STRING" id="1137138.A0A067NUE8"/>
<feature type="region of interest" description="Disordered" evidence="1">
    <location>
        <begin position="621"/>
        <end position="641"/>
    </location>
</feature>
<accession>A0A067NUE8</accession>
<dbReference type="InParanoid" id="A0A067NUE8"/>
<evidence type="ECO:0000256" key="1">
    <source>
        <dbReference type="SAM" id="MobiDB-lite"/>
    </source>
</evidence>
<dbReference type="PANTHER" id="PTHR33112">
    <property type="entry name" value="DOMAIN PROTEIN, PUTATIVE-RELATED"/>
    <property type="match status" value="1"/>
</dbReference>
<dbReference type="PANTHER" id="PTHR33112:SF12">
    <property type="entry name" value="HETEROKARYON INCOMPATIBILITY DOMAIN-CONTAINING PROTEIN"/>
    <property type="match status" value="1"/>
</dbReference>
<dbReference type="EMBL" id="KL198006">
    <property type="protein sequence ID" value="KDQ30640.1"/>
    <property type="molecule type" value="Genomic_DNA"/>
</dbReference>
<reference evidence="4" key="1">
    <citation type="journal article" date="2014" name="Proc. Natl. Acad. Sci. U.S.A.">
        <title>Extensive sampling of basidiomycete genomes demonstrates inadequacy of the white-rot/brown-rot paradigm for wood decay fungi.</title>
        <authorList>
            <person name="Riley R."/>
            <person name="Salamov A.A."/>
            <person name="Brown D.W."/>
            <person name="Nagy L.G."/>
            <person name="Floudas D."/>
            <person name="Held B.W."/>
            <person name="Levasseur A."/>
            <person name="Lombard V."/>
            <person name="Morin E."/>
            <person name="Otillar R."/>
            <person name="Lindquist E.A."/>
            <person name="Sun H."/>
            <person name="LaButti K.M."/>
            <person name="Schmutz J."/>
            <person name="Jabbour D."/>
            <person name="Luo H."/>
            <person name="Baker S.E."/>
            <person name="Pisabarro A.G."/>
            <person name="Walton J.D."/>
            <person name="Blanchette R.A."/>
            <person name="Henrissat B."/>
            <person name="Martin F."/>
            <person name="Cullen D."/>
            <person name="Hibbett D.S."/>
            <person name="Grigoriev I.V."/>
        </authorList>
    </citation>
    <scope>NUCLEOTIDE SEQUENCE [LARGE SCALE GENOMIC DNA]</scope>
    <source>
        <strain evidence="4">PC15</strain>
    </source>
</reference>
<feature type="compositionally biased region" description="Basic and acidic residues" evidence="1">
    <location>
        <begin position="621"/>
        <end position="633"/>
    </location>
</feature>
<protein>
    <recommendedName>
        <fullName evidence="2">Heterokaryon incompatibility domain-containing protein</fullName>
    </recommendedName>
</protein>